<organism evidence="3 4">
    <name type="scientific">Roseomonas haemaphysalidis</name>
    <dbReference type="NCBI Taxonomy" id="2768162"/>
    <lineage>
        <taxon>Bacteria</taxon>
        <taxon>Pseudomonadati</taxon>
        <taxon>Pseudomonadota</taxon>
        <taxon>Alphaproteobacteria</taxon>
        <taxon>Acetobacterales</taxon>
        <taxon>Roseomonadaceae</taxon>
        <taxon>Roseomonas</taxon>
    </lineage>
</organism>
<name>A0ABS3KTH7_9PROT</name>
<protein>
    <submittedName>
        <fullName evidence="3">Fasciclin domain-containing protein</fullName>
    </submittedName>
</protein>
<proteinExistence type="predicted"/>
<dbReference type="InterPro" id="IPR036378">
    <property type="entry name" value="FAS1_dom_sf"/>
</dbReference>
<dbReference type="RefSeq" id="WP_207418224.1">
    <property type="nucleotide sequence ID" value="NZ_CP061177.1"/>
</dbReference>
<evidence type="ECO:0000256" key="1">
    <source>
        <dbReference type="SAM" id="SignalP"/>
    </source>
</evidence>
<comment type="caution">
    <text evidence="3">The sequence shown here is derived from an EMBL/GenBank/DDBJ whole genome shotgun (WGS) entry which is preliminary data.</text>
</comment>
<evidence type="ECO:0000259" key="2">
    <source>
        <dbReference type="PROSITE" id="PS50213"/>
    </source>
</evidence>
<evidence type="ECO:0000313" key="4">
    <source>
        <dbReference type="Proteomes" id="UP001518989"/>
    </source>
</evidence>
<dbReference type="SUPFAM" id="SSF82153">
    <property type="entry name" value="FAS1 domain"/>
    <property type="match status" value="1"/>
</dbReference>
<dbReference type="EMBL" id="JACTNG010000008">
    <property type="protein sequence ID" value="MBO1080312.1"/>
    <property type="molecule type" value="Genomic_DNA"/>
</dbReference>
<dbReference type="PROSITE" id="PS50213">
    <property type="entry name" value="FAS1"/>
    <property type="match status" value="1"/>
</dbReference>
<accession>A0ABS3KTH7</accession>
<dbReference type="PROSITE" id="PS51257">
    <property type="entry name" value="PROKAR_LIPOPROTEIN"/>
    <property type="match status" value="1"/>
</dbReference>
<dbReference type="Gene3D" id="2.30.180.10">
    <property type="entry name" value="FAS1 domain"/>
    <property type="match status" value="1"/>
</dbReference>
<feature type="chain" id="PRO_5045719633" evidence="1">
    <location>
        <begin position="22"/>
        <end position="189"/>
    </location>
</feature>
<gene>
    <name evidence="3" type="ORF">IAI61_14825</name>
</gene>
<feature type="domain" description="FAS1" evidence="2">
    <location>
        <begin position="36"/>
        <end position="187"/>
    </location>
</feature>
<feature type="signal peptide" evidence="1">
    <location>
        <begin position="1"/>
        <end position="21"/>
    </location>
</feature>
<reference evidence="3 4" key="1">
    <citation type="submission" date="2020-09" db="EMBL/GenBank/DDBJ databases">
        <title>Roseomonas.</title>
        <authorList>
            <person name="Zhu W."/>
        </authorList>
    </citation>
    <scope>NUCLEOTIDE SEQUENCE [LARGE SCALE GENOMIC DNA]</scope>
    <source>
        <strain evidence="3 4">573</strain>
    </source>
</reference>
<keyword evidence="1" id="KW-0732">Signal</keyword>
<keyword evidence="4" id="KW-1185">Reference proteome</keyword>
<dbReference type="Proteomes" id="UP001518989">
    <property type="component" value="Unassembled WGS sequence"/>
</dbReference>
<sequence>MISRRSIMFAGGMLPLLLAGCATIIAPNKPLPEDGTIDLMSLLSGLPNAKLFTAAFKRSGLSDRVGVANGPVTVFVPTDDVLEALPPAQRAILTDTATDKDQLRAAVGGLCASGQLRLESIAVRQGHINTWTINQQLRVTGAPSPTAKIQRAVLANGRTTVSGPQVGFVRADILASNGVIHLLNGALLP</sequence>
<dbReference type="InterPro" id="IPR000782">
    <property type="entry name" value="FAS1_domain"/>
</dbReference>
<dbReference type="Pfam" id="PF02469">
    <property type="entry name" value="Fasciclin"/>
    <property type="match status" value="1"/>
</dbReference>
<evidence type="ECO:0000313" key="3">
    <source>
        <dbReference type="EMBL" id="MBO1080312.1"/>
    </source>
</evidence>